<reference evidence="3 4" key="1">
    <citation type="submission" date="2018-06" db="EMBL/GenBank/DDBJ databases">
        <title>Draft genome sequence of hyperthermophilic methanogen Methanothermobacter tenebrarum sp. MCM-B 1447.</title>
        <authorList>
            <person name="Pore S.D."/>
            <person name="Dagar S."/>
            <person name="Dhakephalkar P.K."/>
        </authorList>
    </citation>
    <scope>NUCLEOTIDE SEQUENCE [LARGE SCALE GENOMIC DNA]</scope>
    <source>
        <strain evidence="3 4">MCM B 1447</strain>
    </source>
</reference>
<protein>
    <recommendedName>
        <fullName evidence="1">UPF0288 protein DPC56_00585</fullName>
    </recommendedName>
</protein>
<dbReference type="HAMAP" id="MF_01089">
    <property type="entry name" value="UPF0288"/>
    <property type="match status" value="1"/>
</dbReference>
<organism evidence="3 4">
    <name type="scientific">Methanothermobacter tenebrarum</name>
    <dbReference type="NCBI Taxonomy" id="680118"/>
    <lineage>
        <taxon>Archaea</taxon>
        <taxon>Methanobacteriati</taxon>
        <taxon>Methanobacteriota</taxon>
        <taxon>Methanomada group</taxon>
        <taxon>Methanobacteria</taxon>
        <taxon>Methanobacteriales</taxon>
        <taxon>Methanobacteriaceae</taxon>
        <taxon>Methanothermobacter</taxon>
    </lineage>
</organism>
<gene>
    <name evidence="3" type="ORF">DPC56_00585</name>
</gene>
<evidence type="ECO:0000256" key="1">
    <source>
        <dbReference type="HAMAP-Rule" id="MF_01089"/>
    </source>
</evidence>
<keyword evidence="4" id="KW-1185">Reference proteome</keyword>
<proteinExistence type="inferred from homology"/>
<comment type="caution">
    <text evidence="3">The sequence shown here is derived from an EMBL/GenBank/DDBJ whole genome shotgun (WGS) entry which is preliminary data.</text>
</comment>
<dbReference type="EMBL" id="QLOE01000001">
    <property type="protein sequence ID" value="RAO79814.1"/>
    <property type="molecule type" value="Genomic_DNA"/>
</dbReference>
<dbReference type="PIRSF" id="PIRSF005852">
    <property type="entry name" value="UCP005852"/>
    <property type="match status" value="1"/>
</dbReference>
<dbReference type="Pfam" id="PF26548">
    <property type="entry name" value="DUF8179"/>
    <property type="match status" value="1"/>
</dbReference>
<dbReference type="RefSeq" id="WP_112093124.1">
    <property type="nucleotide sequence ID" value="NZ_QLOE01000001.1"/>
</dbReference>
<dbReference type="OrthoDB" id="140355at2157"/>
<accession>A0A328PKE3</accession>
<name>A0A328PKE3_9EURY</name>
<comment type="similarity">
    <text evidence="1">Belongs to the UPF0288 family.</text>
</comment>
<dbReference type="AlphaFoldDB" id="A0A328PKE3"/>
<dbReference type="InterPro" id="IPR058492">
    <property type="entry name" value="DUF8179"/>
</dbReference>
<feature type="domain" description="Putative peptidyl-prolyl cis-trans isomerase" evidence="2">
    <location>
        <begin position="383"/>
        <end position="511"/>
    </location>
</feature>
<dbReference type="InterPro" id="IPR016466">
    <property type="entry name" value="Methan_mark_3"/>
</dbReference>
<evidence type="ECO:0000259" key="2">
    <source>
        <dbReference type="Pfam" id="PF26548"/>
    </source>
</evidence>
<evidence type="ECO:0000313" key="3">
    <source>
        <dbReference type="EMBL" id="RAO79814.1"/>
    </source>
</evidence>
<evidence type="ECO:0000313" key="4">
    <source>
        <dbReference type="Proteomes" id="UP000249782"/>
    </source>
</evidence>
<sequence>MLIKINGQEIELPEGSTVKDAIKATKAPHIKGSVISIIKGKEEFEKHINKYKIKTTAGSIIIEILEDEKINPLIKAWRENYKKFKGQRIRWTTPDEVAIGPIKTSLEPTHQEHQYDKNEVILSLSGFSPESTHVIFSKDEHSSIYGAPPYNRGVFAKITGGRRTLLLLTEDDYIKEVEPVIERRSIVESAAVTDLDTILEDGNQVFTYVKVKPTGDSPESVEHFFSLLEDGKVKVDYESNSFIGFYALEGIRKGVERIEQRKRGSVTLRNRGRGAGRVYIYREDRVSTPSHNLIGTVQKGMELVDIAGQGDYITIECEPGRIMTVNMTQKEAEKYLEEHGIEQIRDGLQDDKAIIVKQDPKYTMDILKEKKVKTFGVEEEKLIEIEMDKKAPRSTWYFKKISGLIDSPIGSIEVHFAFPGMKVVMFKGDKSEAKGIIPENTPTGCVKAGEVGVTNMSRHHVGLIGVRLEDNDEFGPTGEPFNATNIIGRITKGLENVEKFKEGDTVYVREKKPR</sequence>
<dbReference type="NCBIfam" id="TIGR03268">
    <property type="entry name" value="methan_mark_3"/>
    <property type="match status" value="1"/>
</dbReference>
<dbReference type="Proteomes" id="UP000249782">
    <property type="component" value="Unassembled WGS sequence"/>
</dbReference>